<evidence type="ECO:0000256" key="6">
    <source>
        <dbReference type="PROSITE-ProRule" id="PRU00339"/>
    </source>
</evidence>
<feature type="domain" description="TIR" evidence="10">
    <location>
        <begin position="274"/>
        <end position="423"/>
    </location>
</feature>
<dbReference type="RefSeq" id="WP_338257462.1">
    <property type="nucleotide sequence ID" value="NZ_BSRI01000002.1"/>
</dbReference>
<feature type="coiled-coil region" evidence="7">
    <location>
        <begin position="463"/>
        <end position="490"/>
    </location>
</feature>
<dbReference type="Pfam" id="PF13414">
    <property type="entry name" value="TPR_11"/>
    <property type="match status" value="1"/>
</dbReference>
<feature type="compositionally biased region" description="Low complexity" evidence="8">
    <location>
        <begin position="433"/>
        <end position="445"/>
    </location>
</feature>
<dbReference type="SUPFAM" id="SSF48452">
    <property type="entry name" value="TPR-like"/>
    <property type="match status" value="1"/>
</dbReference>
<evidence type="ECO:0000313" key="12">
    <source>
        <dbReference type="Proteomes" id="UP001344906"/>
    </source>
</evidence>
<dbReference type="InterPro" id="IPR035897">
    <property type="entry name" value="Toll_tir_struct_dom_sf"/>
</dbReference>
<feature type="domain" description="Protein kinase" evidence="9">
    <location>
        <begin position="12"/>
        <end position="262"/>
    </location>
</feature>
<dbReference type="CDD" id="cd14014">
    <property type="entry name" value="STKc_PknB_like"/>
    <property type="match status" value="1"/>
</dbReference>
<evidence type="ECO:0000256" key="3">
    <source>
        <dbReference type="ARBA" id="ARBA00022741"/>
    </source>
</evidence>
<dbReference type="Gene3D" id="1.25.40.10">
    <property type="entry name" value="Tetratricopeptide repeat domain"/>
    <property type="match status" value="1"/>
</dbReference>
<dbReference type="Gene3D" id="1.10.510.10">
    <property type="entry name" value="Transferase(Phosphotransferase) domain 1"/>
    <property type="match status" value="1"/>
</dbReference>
<dbReference type="InterPro" id="IPR011990">
    <property type="entry name" value="TPR-like_helical_dom_sf"/>
</dbReference>
<dbReference type="InterPro" id="IPR011009">
    <property type="entry name" value="Kinase-like_dom_sf"/>
</dbReference>
<accession>A0ABQ6G1J5</accession>
<sequence length="624" mass="70796">MTDLVGQQLKQYRLTHHYSQGALADVYLAEHIRSQRQTIIKIKRTPLAEGESKVFLQEAARIARLAHPHIVPVLDFGMQQDGRPFVIQRYTPDGSLRTRYSGGVTIHIDVLVDYVDQITTALQYAHQKGYIHGNLKPGNIMRTKDKVLLADFSLTAITGGTEKLDQLETALYAAPERIQDEPTPASDQYALATMIYEWICGDPLFEGSPLEVIQQHIHDDPASLRAKMPEVSRELEWVIMTALAKEPAQRFSNIQEFNQAFKAACEEEGLVSSESTRVFFSYAQRDQSLRDQLENHLSNLKYRGLITTWNAREIKAGENAIQQMNIHLNTAHIILLLISANFLASDYCYSQEMMQAIKRHQDGKAHVIPVLLRPVVFTDAPFAHLKPLPSNQKPVVTWRNRDSAFVDIALGIERIVNHRRKAMSLDTASPGYTSTPSRQTTTQRSIPEPQAPALEFEYDHAREEAYKQRQEAYRREQEEYRQRQEAERRRAIAASGLSTQEYEYFEQAIAAYTHAIYSIDSNDAAAWRGRGHAQAAIKLFEEALQDFEEARQLAPDAETYVGIGDVLVALERWDEAIEVYQQALALDESSASAYAGLSTVLYRLHRIRDAAIAYKRARRLGIEG</sequence>
<keyword evidence="2" id="KW-0808">Transferase</keyword>
<reference evidence="11 12" key="1">
    <citation type="submission" date="2023-02" db="EMBL/GenBank/DDBJ databases">
        <title>Dictyobacter halimunensis sp. nov., a new member of the class Ktedonobacteria from forest soil in a geothermal area.</title>
        <authorList>
            <person name="Rachmania M.K."/>
            <person name="Ningsih F."/>
            <person name="Sakai Y."/>
            <person name="Yabe S."/>
            <person name="Yokota A."/>
            <person name="Sjamsuridzal W."/>
        </authorList>
    </citation>
    <scope>NUCLEOTIDE SEQUENCE [LARGE SCALE GENOMIC DNA]</scope>
    <source>
        <strain evidence="11 12">S3.2.2.5</strain>
    </source>
</reference>
<feature type="region of interest" description="Disordered" evidence="8">
    <location>
        <begin position="426"/>
        <end position="451"/>
    </location>
</feature>
<gene>
    <name evidence="11" type="ORF">KDH_72200</name>
</gene>
<dbReference type="InterPro" id="IPR050660">
    <property type="entry name" value="NEK_Ser/Thr_kinase"/>
</dbReference>
<dbReference type="Pfam" id="PF00069">
    <property type="entry name" value="Pkinase"/>
    <property type="match status" value="1"/>
</dbReference>
<dbReference type="Gene3D" id="3.40.50.10140">
    <property type="entry name" value="Toll/interleukin-1 receptor homology (TIR) domain"/>
    <property type="match status" value="1"/>
</dbReference>
<keyword evidence="6" id="KW-0802">TPR repeat</keyword>
<dbReference type="PANTHER" id="PTHR43671:SF13">
    <property type="entry name" value="SERINE_THREONINE-PROTEIN KINASE NEK2"/>
    <property type="match status" value="1"/>
</dbReference>
<dbReference type="SUPFAM" id="SSF52200">
    <property type="entry name" value="Toll/Interleukin receptor TIR domain"/>
    <property type="match status" value="1"/>
</dbReference>
<dbReference type="Pfam" id="PF13676">
    <property type="entry name" value="TIR_2"/>
    <property type="match status" value="1"/>
</dbReference>
<evidence type="ECO:0000256" key="2">
    <source>
        <dbReference type="ARBA" id="ARBA00022679"/>
    </source>
</evidence>
<evidence type="ECO:0000256" key="8">
    <source>
        <dbReference type="SAM" id="MobiDB-lite"/>
    </source>
</evidence>
<dbReference type="PROSITE" id="PS50104">
    <property type="entry name" value="TIR"/>
    <property type="match status" value="1"/>
</dbReference>
<dbReference type="SMART" id="SM00028">
    <property type="entry name" value="TPR"/>
    <property type="match status" value="3"/>
</dbReference>
<dbReference type="PROSITE" id="PS50293">
    <property type="entry name" value="TPR_REGION"/>
    <property type="match status" value="1"/>
</dbReference>
<keyword evidence="4" id="KW-0418">Kinase</keyword>
<keyword evidence="12" id="KW-1185">Reference proteome</keyword>
<organism evidence="11 12">
    <name type="scientific">Dictyobacter halimunensis</name>
    <dbReference type="NCBI Taxonomy" id="3026934"/>
    <lineage>
        <taxon>Bacteria</taxon>
        <taxon>Bacillati</taxon>
        <taxon>Chloroflexota</taxon>
        <taxon>Ktedonobacteria</taxon>
        <taxon>Ktedonobacterales</taxon>
        <taxon>Dictyobacteraceae</taxon>
        <taxon>Dictyobacter</taxon>
    </lineage>
</organism>
<dbReference type="SMART" id="SM00255">
    <property type="entry name" value="TIR"/>
    <property type="match status" value="1"/>
</dbReference>
<evidence type="ECO:0000259" key="9">
    <source>
        <dbReference type="PROSITE" id="PS50011"/>
    </source>
</evidence>
<evidence type="ECO:0000259" key="10">
    <source>
        <dbReference type="PROSITE" id="PS50104"/>
    </source>
</evidence>
<dbReference type="EMBL" id="BSRI01000002">
    <property type="protein sequence ID" value="GLV60400.1"/>
    <property type="molecule type" value="Genomic_DNA"/>
</dbReference>
<evidence type="ECO:0000256" key="7">
    <source>
        <dbReference type="SAM" id="Coils"/>
    </source>
</evidence>
<dbReference type="PROSITE" id="PS50011">
    <property type="entry name" value="PROTEIN_KINASE_DOM"/>
    <property type="match status" value="1"/>
</dbReference>
<evidence type="ECO:0000313" key="11">
    <source>
        <dbReference type="EMBL" id="GLV60400.1"/>
    </source>
</evidence>
<dbReference type="Gene3D" id="3.30.200.20">
    <property type="entry name" value="Phosphorylase Kinase, domain 1"/>
    <property type="match status" value="1"/>
</dbReference>
<keyword evidence="5" id="KW-0067">ATP-binding</keyword>
<evidence type="ECO:0000256" key="5">
    <source>
        <dbReference type="ARBA" id="ARBA00022840"/>
    </source>
</evidence>
<keyword evidence="7" id="KW-0175">Coiled coil</keyword>
<dbReference type="SUPFAM" id="SSF56112">
    <property type="entry name" value="Protein kinase-like (PK-like)"/>
    <property type="match status" value="1"/>
</dbReference>
<keyword evidence="3" id="KW-0547">Nucleotide-binding</keyword>
<dbReference type="InterPro" id="IPR000719">
    <property type="entry name" value="Prot_kinase_dom"/>
</dbReference>
<evidence type="ECO:0000256" key="1">
    <source>
        <dbReference type="ARBA" id="ARBA00012513"/>
    </source>
</evidence>
<proteinExistence type="predicted"/>
<dbReference type="Pfam" id="PF13432">
    <property type="entry name" value="TPR_16"/>
    <property type="match status" value="1"/>
</dbReference>
<dbReference type="EC" id="2.7.11.1" evidence="1"/>
<name>A0ABQ6G1J5_9CHLR</name>
<dbReference type="PROSITE" id="PS50005">
    <property type="entry name" value="TPR"/>
    <property type="match status" value="1"/>
</dbReference>
<dbReference type="PANTHER" id="PTHR43671">
    <property type="entry name" value="SERINE/THREONINE-PROTEIN KINASE NEK"/>
    <property type="match status" value="1"/>
</dbReference>
<dbReference type="InterPro" id="IPR019734">
    <property type="entry name" value="TPR_rpt"/>
</dbReference>
<evidence type="ECO:0000256" key="4">
    <source>
        <dbReference type="ARBA" id="ARBA00022777"/>
    </source>
</evidence>
<dbReference type="InterPro" id="IPR000157">
    <property type="entry name" value="TIR_dom"/>
</dbReference>
<comment type="caution">
    <text evidence="11">The sequence shown here is derived from an EMBL/GenBank/DDBJ whole genome shotgun (WGS) entry which is preliminary data.</text>
</comment>
<feature type="repeat" description="TPR" evidence="6">
    <location>
        <begin position="557"/>
        <end position="590"/>
    </location>
</feature>
<dbReference type="Proteomes" id="UP001344906">
    <property type="component" value="Unassembled WGS sequence"/>
</dbReference>
<protein>
    <recommendedName>
        <fullName evidence="1">non-specific serine/threonine protein kinase</fullName>
        <ecNumber evidence="1">2.7.11.1</ecNumber>
    </recommendedName>
</protein>